<organism evidence="2 3">
    <name type="scientific">[Candida] arabinofermentans NRRL YB-2248</name>
    <dbReference type="NCBI Taxonomy" id="983967"/>
    <lineage>
        <taxon>Eukaryota</taxon>
        <taxon>Fungi</taxon>
        <taxon>Dikarya</taxon>
        <taxon>Ascomycota</taxon>
        <taxon>Saccharomycotina</taxon>
        <taxon>Pichiomycetes</taxon>
        <taxon>Pichiales</taxon>
        <taxon>Pichiaceae</taxon>
        <taxon>Ogataea</taxon>
        <taxon>Ogataea/Candida clade</taxon>
    </lineage>
</organism>
<evidence type="ECO:0000256" key="1">
    <source>
        <dbReference type="SAM" id="MobiDB-lite"/>
    </source>
</evidence>
<feature type="region of interest" description="Disordered" evidence="1">
    <location>
        <begin position="544"/>
        <end position="563"/>
    </location>
</feature>
<feature type="non-terminal residue" evidence="2">
    <location>
        <position position="1"/>
    </location>
</feature>
<gene>
    <name evidence="2" type="ORF">CANARDRAFT_180339</name>
</gene>
<feature type="compositionally biased region" description="Basic and acidic residues" evidence="1">
    <location>
        <begin position="544"/>
        <end position="553"/>
    </location>
</feature>
<dbReference type="OrthoDB" id="654211at2759"/>
<dbReference type="STRING" id="983967.A0A1E4SWI1"/>
<evidence type="ECO:0000313" key="3">
    <source>
        <dbReference type="Proteomes" id="UP000094801"/>
    </source>
</evidence>
<sequence length="778" mass="87624">LNLKNSVTNYVIVFGTCKKFDDELPSIDINKLLTIDEFDELLYLIICLGACQLNEFNDAILMFNKSWEIIIDKISNSRINYNSGEVFNKFVENLIILSYIYLNYFINFSNSAKPDNEDLFKKISIPIDVLFKYLNNIISTHMNNTDGAAASSRNSSGNQVNQISATISSGKKLESFYWYAYLLLSHYSFIYNKSPSSLHLYLLNKQLPEDDIGDDPFKSSSSHHNLTDETLGQMINSLSVISTPFTNFVNHNTLTLKEQIIICGLMNELQMVKFNETNKMNKNIILQQGLFKDNKNFLHNAIILANKNFNVSEKVTINGDEEFVGLVTLIKRKLLINCPLKFTDLLTNYLILPKSNYNWILLSLTMKEFIFETESLINDKNFMNNDKPVVEFELSKFLRVNYLDSTSASGIPELTSEDIYKNIHNYIASPFNSNFIINNNLGITTLPMLMLSLNWQIVGSSNSMSNVNSNANNNANISEDEDMTDDDDDESIILAVIFYVINELGCNYDETSTLKDSANDQNVKKRANSISIGEFSNNNEKLKKMMSHSKESKNSSYHNSNKSEESIKSQIVNDYKFYFILKNLEKNFIGWLGLFEGDFSEVGTFIGSLEKVLNNEVYGKLNLFTNQPSSFSGNVNQLHSNIDVFNLISTQPSANAKLSNANQYQPTTPNKSTGFNSHDLFYLQQQHHEMYQHQSANTFKDQELLSNGAGINAGVSSNTAVNSRIMLPPLSSNSRQLPNPFRLPGGGGGAATTTTAVTGEGINELLQAASSSIDYDRK</sequence>
<evidence type="ECO:0000313" key="2">
    <source>
        <dbReference type="EMBL" id="ODV83827.1"/>
    </source>
</evidence>
<dbReference type="Proteomes" id="UP000094801">
    <property type="component" value="Unassembled WGS sequence"/>
</dbReference>
<reference evidence="3" key="1">
    <citation type="submission" date="2016-04" db="EMBL/GenBank/DDBJ databases">
        <title>Comparative genomics of biotechnologically important yeasts.</title>
        <authorList>
            <consortium name="DOE Joint Genome Institute"/>
            <person name="Riley R."/>
            <person name="Haridas S."/>
            <person name="Wolfe K.H."/>
            <person name="Lopes M.R."/>
            <person name="Hittinger C.T."/>
            <person name="Goker M."/>
            <person name="Salamov A."/>
            <person name="Wisecaver J."/>
            <person name="Long T.M."/>
            <person name="Aerts A.L."/>
            <person name="Barry K."/>
            <person name="Choi C."/>
            <person name="Clum A."/>
            <person name="Coughlan A.Y."/>
            <person name="Deshpande S."/>
            <person name="Douglass A.P."/>
            <person name="Hanson S.J."/>
            <person name="Klenk H.-P."/>
            <person name="Labutti K."/>
            <person name="Lapidus A."/>
            <person name="Lindquist E."/>
            <person name="Lipzen A."/>
            <person name="Meier-Kolthoff J.P."/>
            <person name="Ohm R.A."/>
            <person name="Otillar R.P."/>
            <person name="Pangilinan J."/>
            <person name="Peng Y."/>
            <person name="Rokas A."/>
            <person name="Rosa C.A."/>
            <person name="Scheuner C."/>
            <person name="Sibirny A.A."/>
            <person name="Slot J.C."/>
            <person name="Stielow J.B."/>
            <person name="Sun H."/>
            <person name="Kurtzman C.P."/>
            <person name="Blackwell M."/>
            <person name="Grigoriev I.V."/>
            <person name="Jeffries T.W."/>
        </authorList>
    </citation>
    <scope>NUCLEOTIDE SEQUENCE [LARGE SCALE GENOMIC DNA]</scope>
    <source>
        <strain evidence="3">NRRL YB-2248</strain>
    </source>
</reference>
<proteinExistence type="predicted"/>
<feature type="non-terminal residue" evidence="2">
    <location>
        <position position="778"/>
    </location>
</feature>
<name>A0A1E4SWI1_9ASCO</name>
<dbReference type="AlphaFoldDB" id="A0A1E4SWI1"/>
<keyword evidence="3" id="KW-1185">Reference proteome</keyword>
<dbReference type="EMBL" id="KV453860">
    <property type="protein sequence ID" value="ODV83827.1"/>
    <property type="molecule type" value="Genomic_DNA"/>
</dbReference>
<accession>A0A1E4SWI1</accession>
<protein>
    <submittedName>
        <fullName evidence="2">Uncharacterized protein</fullName>
    </submittedName>
</protein>